<dbReference type="InterPro" id="IPR045864">
    <property type="entry name" value="aa-tRNA-synth_II/BPL/LPL"/>
</dbReference>
<dbReference type="InterPro" id="IPR020605">
    <property type="entry name" value="Octanoyltransferase_CS"/>
</dbReference>
<comment type="similarity">
    <text evidence="6 7">Belongs to the LipB family.</text>
</comment>
<evidence type="ECO:0000256" key="3">
    <source>
        <dbReference type="ARBA" id="ARBA00022679"/>
    </source>
</evidence>
<evidence type="ECO:0000259" key="11">
    <source>
        <dbReference type="PROSITE" id="PS51733"/>
    </source>
</evidence>
<dbReference type="Gene3D" id="3.30.930.10">
    <property type="entry name" value="Bira Bifunctional Protein, Domain 2"/>
    <property type="match status" value="1"/>
</dbReference>
<comment type="pathway">
    <text evidence="1 6 7">Protein modification; protein lipoylation via endogenous pathway; protein N(6)-(lipoyl)lysine from octanoyl-[acyl-carrier-protein]: step 1/2.</text>
</comment>
<dbReference type="GO" id="GO:0009249">
    <property type="term" value="P:protein lipoylation"/>
    <property type="evidence" value="ECO:0007669"/>
    <property type="project" value="InterPro"/>
</dbReference>
<dbReference type="EC" id="2.3.1.181" evidence="6 7"/>
<keyword evidence="2 6" id="KW-0963">Cytoplasm</keyword>
<dbReference type="Pfam" id="PF21948">
    <property type="entry name" value="LplA-B_cat"/>
    <property type="match status" value="1"/>
</dbReference>
<dbReference type="CDD" id="cd16444">
    <property type="entry name" value="LipB"/>
    <property type="match status" value="1"/>
</dbReference>
<evidence type="ECO:0000256" key="10">
    <source>
        <dbReference type="PIRSR" id="PIRSR016262-3"/>
    </source>
</evidence>
<dbReference type="UniPathway" id="UPA00538">
    <property type="reaction ID" value="UER00592"/>
</dbReference>
<dbReference type="GO" id="GO:0005737">
    <property type="term" value="C:cytoplasm"/>
    <property type="evidence" value="ECO:0007669"/>
    <property type="project" value="UniProtKB-SubCell"/>
</dbReference>
<dbReference type="PANTHER" id="PTHR10993">
    <property type="entry name" value="OCTANOYLTRANSFERASE"/>
    <property type="match status" value="1"/>
</dbReference>
<dbReference type="STRING" id="869213.GCA_000517085_03495"/>
<dbReference type="PIRSF" id="PIRSF016262">
    <property type="entry name" value="LPLase"/>
    <property type="match status" value="1"/>
</dbReference>
<evidence type="ECO:0000313" key="12">
    <source>
        <dbReference type="EMBL" id="GAF01894.1"/>
    </source>
</evidence>
<dbReference type="NCBIfam" id="TIGR00214">
    <property type="entry name" value="lipB"/>
    <property type="match status" value="1"/>
</dbReference>
<evidence type="ECO:0000256" key="1">
    <source>
        <dbReference type="ARBA" id="ARBA00004821"/>
    </source>
</evidence>
<gene>
    <name evidence="6" type="primary">lipB</name>
    <name evidence="12" type="ORF">JCM21142_516</name>
</gene>
<feature type="binding site" evidence="6 9">
    <location>
        <begin position="162"/>
        <end position="164"/>
    </location>
    <ligand>
        <name>substrate</name>
    </ligand>
</feature>
<comment type="caution">
    <text evidence="12">The sequence shown here is derived from an EMBL/GenBank/DDBJ whole genome shotgun (WGS) entry which is preliminary data.</text>
</comment>
<feature type="active site" description="Acyl-thioester intermediate" evidence="6 8">
    <location>
        <position position="193"/>
    </location>
</feature>
<feature type="site" description="Lowers pKa of active site Cys" evidence="6 10">
    <location>
        <position position="159"/>
    </location>
</feature>
<keyword evidence="3 6" id="KW-0808">Transferase</keyword>
<dbReference type="eggNOG" id="COG0321">
    <property type="taxonomic scope" value="Bacteria"/>
</dbReference>
<feature type="domain" description="BPL/LPL catalytic" evidence="11">
    <location>
        <begin position="44"/>
        <end position="232"/>
    </location>
</feature>
<dbReference type="SUPFAM" id="SSF55681">
    <property type="entry name" value="Class II aaRS and biotin synthetases"/>
    <property type="match status" value="1"/>
</dbReference>
<reference evidence="12 13" key="1">
    <citation type="journal article" date="2014" name="Genome Announc.">
        <title>Draft Genome Sequence of Cytophaga fermentans JCM 21142T, a Facultative Anaerobe Isolated from Marine Mud.</title>
        <authorList>
            <person name="Starns D."/>
            <person name="Oshima K."/>
            <person name="Suda W."/>
            <person name="Iino T."/>
            <person name="Yuki M."/>
            <person name="Inoue J."/>
            <person name="Kitamura K."/>
            <person name="Iida T."/>
            <person name="Darby A."/>
            <person name="Hattori M."/>
            <person name="Ohkuma M."/>
        </authorList>
    </citation>
    <scope>NUCLEOTIDE SEQUENCE [LARGE SCALE GENOMIC DNA]</scope>
    <source>
        <strain evidence="12 13">JCM 21142</strain>
    </source>
</reference>
<dbReference type="PROSITE" id="PS01313">
    <property type="entry name" value="LIPB"/>
    <property type="match status" value="1"/>
</dbReference>
<evidence type="ECO:0000256" key="7">
    <source>
        <dbReference type="PIRNR" id="PIRNR016262"/>
    </source>
</evidence>
<dbReference type="InterPro" id="IPR000544">
    <property type="entry name" value="Octanoyltransferase"/>
</dbReference>
<proteinExistence type="inferred from homology"/>
<evidence type="ECO:0000256" key="5">
    <source>
        <dbReference type="ARBA" id="ARBA00024732"/>
    </source>
</evidence>
<evidence type="ECO:0000256" key="6">
    <source>
        <dbReference type="HAMAP-Rule" id="MF_00013"/>
    </source>
</evidence>
<comment type="subcellular location">
    <subcellularLocation>
        <location evidence="6">Cytoplasm</location>
    </subcellularLocation>
</comment>
<dbReference type="AlphaFoldDB" id="W7YH21"/>
<feature type="binding site" evidence="6 9">
    <location>
        <begin position="175"/>
        <end position="177"/>
    </location>
    <ligand>
        <name>substrate</name>
    </ligand>
</feature>
<dbReference type="OrthoDB" id="9781189at2"/>
<feature type="binding site" evidence="6 9">
    <location>
        <begin position="89"/>
        <end position="96"/>
    </location>
    <ligand>
        <name>substrate</name>
    </ligand>
</feature>
<dbReference type="InterPro" id="IPR004143">
    <property type="entry name" value="BPL_LPL_catalytic"/>
</dbReference>
<sequence length="235" mass="26472">MNANTIFEDLGLIEYKKAWDYQEENFNAIIDAKLFNRENIDTPRAITHKLLFCEHPHVYTLGKSGAANNLLINDAFLKQINASYYKSNRGGDITYHGPGQIVGYPIFDLEEMGLTVRSYINKLEESIINCIADYGIKGERLAGATGVWIDKDVPGKTRKICAIGVKASRFVSMHGFALNVNTDLNYFNHINPCGFIDKGVTSMQKELGEKQDFEVVKTNLLGQLEKVFQLNINKQ</sequence>
<comment type="miscellaneous">
    <text evidence="6">In the reaction, the free carboxyl group of octanoic acid is attached via an amide linkage to the epsilon-amino group of a specific lysine residue of lipoyl domains of lipoate-dependent enzymes.</text>
</comment>
<evidence type="ECO:0000256" key="2">
    <source>
        <dbReference type="ARBA" id="ARBA00022490"/>
    </source>
</evidence>
<dbReference type="PROSITE" id="PS51733">
    <property type="entry name" value="BPL_LPL_CATALYTIC"/>
    <property type="match status" value="1"/>
</dbReference>
<dbReference type="EMBL" id="BAMD01000003">
    <property type="protein sequence ID" value="GAF01894.1"/>
    <property type="molecule type" value="Genomic_DNA"/>
</dbReference>
<keyword evidence="13" id="KW-1185">Reference proteome</keyword>
<protein>
    <recommendedName>
        <fullName evidence="6 7">Octanoyltransferase</fullName>
        <ecNumber evidence="6 7">2.3.1.181</ecNumber>
    </recommendedName>
    <alternativeName>
        <fullName evidence="6">Lipoate-protein ligase B</fullName>
    </alternativeName>
    <alternativeName>
        <fullName evidence="6">Lipoyl/octanoyl transferase</fullName>
    </alternativeName>
    <alternativeName>
        <fullName evidence="6">Octanoyl-[acyl-carrier-protein]-protein N-octanoyltransferase</fullName>
    </alternativeName>
</protein>
<keyword evidence="4 6" id="KW-0012">Acyltransferase</keyword>
<dbReference type="PANTHER" id="PTHR10993:SF12">
    <property type="entry name" value="OCTANOYLTRANSFERASE"/>
    <property type="match status" value="1"/>
</dbReference>
<dbReference type="Proteomes" id="UP000019402">
    <property type="component" value="Unassembled WGS sequence"/>
</dbReference>
<evidence type="ECO:0000256" key="9">
    <source>
        <dbReference type="PIRSR" id="PIRSR016262-2"/>
    </source>
</evidence>
<accession>W7YH21</accession>
<organism evidence="12 13">
    <name type="scientific">Saccharicrinis fermentans DSM 9555 = JCM 21142</name>
    <dbReference type="NCBI Taxonomy" id="869213"/>
    <lineage>
        <taxon>Bacteria</taxon>
        <taxon>Pseudomonadati</taxon>
        <taxon>Bacteroidota</taxon>
        <taxon>Bacteroidia</taxon>
        <taxon>Marinilabiliales</taxon>
        <taxon>Marinilabiliaceae</taxon>
        <taxon>Saccharicrinis</taxon>
    </lineage>
</organism>
<dbReference type="RefSeq" id="WP_027472892.1">
    <property type="nucleotide sequence ID" value="NZ_BAMD01000003.1"/>
</dbReference>
<evidence type="ECO:0000256" key="8">
    <source>
        <dbReference type="PIRSR" id="PIRSR016262-1"/>
    </source>
</evidence>
<evidence type="ECO:0000313" key="13">
    <source>
        <dbReference type="Proteomes" id="UP000019402"/>
    </source>
</evidence>
<dbReference type="HAMAP" id="MF_00013">
    <property type="entry name" value="LipB"/>
    <property type="match status" value="1"/>
</dbReference>
<comment type="catalytic activity">
    <reaction evidence="6 7">
        <text>octanoyl-[ACP] + L-lysyl-[protein] = N(6)-octanoyl-L-lysyl-[protein] + holo-[ACP] + H(+)</text>
        <dbReference type="Rhea" id="RHEA:17665"/>
        <dbReference type="Rhea" id="RHEA-COMP:9636"/>
        <dbReference type="Rhea" id="RHEA-COMP:9685"/>
        <dbReference type="Rhea" id="RHEA-COMP:9752"/>
        <dbReference type="Rhea" id="RHEA-COMP:9928"/>
        <dbReference type="ChEBI" id="CHEBI:15378"/>
        <dbReference type="ChEBI" id="CHEBI:29969"/>
        <dbReference type="ChEBI" id="CHEBI:64479"/>
        <dbReference type="ChEBI" id="CHEBI:78463"/>
        <dbReference type="ChEBI" id="CHEBI:78809"/>
        <dbReference type="EC" id="2.3.1.181"/>
    </reaction>
</comment>
<comment type="function">
    <text evidence="5 6 7">Catalyzes the transfer of endogenously produced octanoic acid from octanoyl-acyl-carrier-protein onto the lipoyl domains of lipoate-dependent enzymes. Lipoyl-ACP can also act as a substrate although octanoyl-ACP is likely to be the physiological substrate.</text>
</comment>
<name>W7YH21_9BACT</name>
<dbReference type="GO" id="GO:0033819">
    <property type="term" value="F:lipoyl(octanoyl) transferase activity"/>
    <property type="evidence" value="ECO:0007669"/>
    <property type="project" value="UniProtKB-EC"/>
</dbReference>
<evidence type="ECO:0000256" key="4">
    <source>
        <dbReference type="ARBA" id="ARBA00023315"/>
    </source>
</evidence>
<dbReference type="NCBIfam" id="NF010925">
    <property type="entry name" value="PRK14345.1"/>
    <property type="match status" value="1"/>
</dbReference>
<dbReference type="FunFam" id="3.30.930.10:FF:000035">
    <property type="entry name" value="Putative lipoyltransferase 2, mitochondrial"/>
    <property type="match status" value="1"/>
</dbReference>